<evidence type="ECO:0000313" key="1">
    <source>
        <dbReference type="EMBL" id="KAL3265568.1"/>
    </source>
</evidence>
<proteinExistence type="predicted"/>
<dbReference type="SUPFAM" id="SSF56219">
    <property type="entry name" value="DNase I-like"/>
    <property type="match status" value="1"/>
</dbReference>
<organism evidence="1 2">
    <name type="scientific">Cryptolaemus montrouzieri</name>
    <dbReference type="NCBI Taxonomy" id="559131"/>
    <lineage>
        <taxon>Eukaryota</taxon>
        <taxon>Metazoa</taxon>
        <taxon>Ecdysozoa</taxon>
        <taxon>Arthropoda</taxon>
        <taxon>Hexapoda</taxon>
        <taxon>Insecta</taxon>
        <taxon>Pterygota</taxon>
        <taxon>Neoptera</taxon>
        <taxon>Endopterygota</taxon>
        <taxon>Coleoptera</taxon>
        <taxon>Polyphaga</taxon>
        <taxon>Cucujiformia</taxon>
        <taxon>Coccinelloidea</taxon>
        <taxon>Coccinellidae</taxon>
        <taxon>Scymninae</taxon>
        <taxon>Scymnini</taxon>
        <taxon>Cryptolaemus</taxon>
    </lineage>
</organism>
<accession>A0ABD2MGU1</accession>
<dbReference type="Gene3D" id="3.60.10.10">
    <property type="entry name" value="Endonuclease/exonuclease/phosphatase"/>
    <property type="match status" value="1"/>
</dbReference>
<evidence type="ECO:0008006" key="3">
    <source>
        <dbReference type="Google" id="ProtNLM"/>
    </source>
</evidence>
<protein>
    <recommendedName>
        <fullName evidence="3">Craniofacial development protein 2-like</fullName>
    </recommendedName>
</protein>
<gene>
    <name evidence="1" type="ORF">HHI36_009773</name>
</gene>
<dbReference type="InterPro" id="IPR036691">
    <property type="entry name" value="Endo/exonu/phosph_ase_sf"/>
</dbReference>
<sequence>MDLYGFSSVIIGVHASTDDTDLQIKDEFHKKLTEALKSFKPNQEVFLAGDLNARVGIDDDSPVIGCFGEDIKNNSDDYLVVAELVCAFQNSLPLQTQTEKNKIEIKRYRVRHSQNDNVRDMYKKRLTLELANLNEYQGVEKEYENIKKAIHTAAEGVKGGEPSKILEKNLFG</sequence>
<dbReference type="EMBL" id="JABFTP020000001">
    <property type="protein sequence ID" value="KAL3265568.1"/>
    <property type="molecule type" value="Genomic_DNA"/>
</dbReference>
<reference evidence="1 2" key="1">
    <citation type="journal article" date="2021" name="BMC Biol.">
        <title>Horizontally acquired antibacterial genes associated with adaptive radiation of ladybird beetles.</title>
        <authorList>
            <person name="Li H.S."/>
            <person name="Tang X.F."/>
            <person name="Huang Y.H."/>
            <person name="Xu Z.Y."/>
            <person name="Chen M.L."/>
            <person name="Du X.Y."/>
            <person name="Qiu B.Y."/>
            <person name="Chen P.T."/>
            <person name="Zhang W."/>
            <person name="Slipinski A."/>
            <person name="Escalona H.E."/>
            <person name="Waterhouse R.M."/>
            <person name="Zwick A."/>
            <person name="Pang H."/>
        </authorList>
    </citation>
    <scope>NUCLEOTIDE SEQUENCE [LARGE SCALE GENOMIC DNA]</scope>
    <source>
        <strain evidence="1">SYSU2018</strain>
    </source>
</reference>
<dbReference type="Proteomes" id="UP001516400">
    <property type="component" value="Unassembled WGS sequence"/>
</dbReference>
<dbReference type="AlphaFoldDB" id="A0ABD2MGU1"/>
<name>A0ABD2MGU1_9CUCU</name>
<comment type="caution">
    <text evidence="1">The sequence shown here is derived from an EMBL/GenBank/DDBJ whole genome shotgun (WGS) entry which is preliminary data.</text>
</comment>
<evidence type="ECO:0000313" key="2">
    <source>
        <dbReference type="Proteomes" id="UP001516400"/>
    </source>
</evidence>
<keyword evidence="2" id="KW-1185">Reference proteome</keyword>